<accession>A0ABQ7QKF6</accession>
<feature type="domain" description="Major facilitator superfamily (MFS) profile" evidence="7">
    <location>
        <begin position="8"/>
        <end position="444"/>
    </location>
</feature>
<feature type="transmembrane region" description="Helical" evidence="6">
    <location>
        <begin position="84"/>
        <end position="105"/>
    </location>
</feature>
<dbReference type="Pfam" id="PF00083">
    <property type="entry name" value="Sugar_tr"/>
    <property type="match status" value="1"/>
</dbReference>
<sequence length="470" mass="52085">MKISPTVKQTIFSLPLLLNNVSIGMMYGYTAFLIPALLTEDGDDLKTDTYTASWIASITGISGIVAVLSVGPSMHYLGRRITQLIISTLMFIGWILNATATSIPMLMAGRAFQGIGTGILSFGSVYVAELTSPKIRGVVLSVKAITPSFGTLLVHILGCVLHWRYVAALAIVPIVIGTVITFLSPETPDFFISKGLYDEAQNVFFSIRGRDSNTEEEIKSVIETEKERTKSEHWKMNLRAVVAKLFSKVLLRVLVVLFFARVVIELGGKHYFSAYSVSLLKKMNINVEKGLLYTVYIDLFSMGASIVSVFLIKRFPRRLVIINCGYTATFLSIVGCLLIYVKDYAFDNQILLWIAVIMIICFFVIMYGATFGACFIVMGELIPLEFRSIGTVLEGLLGCILLTITLKTVPVLVELIEVHGMILVFSICILISLVYMHIDMPESKDRTLHDIAEYFKGNSPKNKTNKVSSL</sequence>
<name>A0ABQ7QKF6_PLUXY</name>
<feature type="transmembrane region" description="Helical" evidence="6">
    <location>
        <begin position="54"/>
        <end position="72"/>
    </location>
</feature>
<feature type="transmembrane region" description="Helical" evidence="6">
    <location>
        <begin position="163"/>
        <end position="184"/>
    </location>
</feature>
<feature type="transmembrane region" description="Helical" evidence="6">
    <location>
        <begin position="389"/>
        <end position="406"/>
    </location>
</feature>
<dbReference type="InterPro" id="IPR020846">
    <property type="entry name" value="MFS_dom"/>
</dbReference>
<keyword evidence="9" id="KW-1185">Reference proteome</keyword>
<feature type="transmembrane region" description="Helical" evidence="6">
    <location>
        <begin position="111"/>
        <end position="128"/>
    </location>
</feature>
<evidence type="ECO:0000313" key="9">
    <source>
        <dbReference type="Proteomes" id="UP000823941"/>
    </source>
</evidence>
<feature type="transmembrane region" description="Helical" evidence="6">
    <location>
        <begin position="352"/>
        <end position="377"/>
    </location>
</feature>
<evidence type="ECO:0000256" key="5">
    <source>
        <dbReference type="ARBA" id="ARBA00023180"/>
    </source>
</evidence>
<organism evidence="8 9">
    <name type="scientific">Plutella xylostella</name>
    <name type="common">Diamondback moth</name>
    <name type="synonym">Plutella maculipennis</name>
    <dbReference type="NCBI Taxonomy" id="51655"/>
    <lineage>
        <taxon>Eukaryota</taxon>
        <taxon>Metazoa</taxon>
        <taxon>Ecdysozoa</taxon>
        <taxon>Arthropoda</taxon>
        <taxon>Hexapoda</taxon>
        <taxon>Insecta</taxon>
        <taxon>Pterygota</taxon>
        <taxon>Neoptera</taxon>
        <taxon>Endopterygota</taxon>
        <taxon>Lepidoptera</taxon>
        <taxon>Glossata</taxon>
        <taxon>Ditrysia</taxon>
        <taxon>Yponomeutoidea</taxon>
        <taxon>Plutellidae</taxon>
        <taxon>Plutella</taxon>
    </lineage>
</organism>
<feature type="transmembrane region" description="Helical" evidence="6">
    <location>
        <begin position="140"/>
        <end position="157"/>
    </location>
</feature>
<dbReference type="InterPro" id="IPR003663">
    <property type="entry name" value="Sugar/inositol_transpt"/>
</dbReference>
<keyword evidence="2 6" id="KW-0812">Transmembrane</keyword>
<gene>
    <name evidence="8" type="ORF">JYU34_009822</name>
</gene>
<proteinExistence type="predicted"/>
<evidence type="ECO:0000259" key="7">
    <source>
        <dbReference type="PROSITE" id="PS50850"/>
    </source>
</evidence>
<feature type="transmembrane region" description="Helical" evidence="6">
    <location>
        <begin position="319"/>
        <end position="340"/>
    </location>
</feature>
<dbReference type="EMBL" id="JAHIBW010000013">
    <property type="protein sequence ID" value="KAG7305699.1"/>
    <property type="molecule type" value="Genomic_DNA"/>
</dbReference>
<comment type="caution">
    <text evidence="8">The sequence shown here is derived from an EMBL/GenBank/DDBJ whole genome shotgun (WGS) entry which is preliminary data.</text>
</comment>
<evidence type="ECO:0000256" key="2">
    <source>
        <dbReference type="ARBA" id="ARBA00022692"/>
    </source>
</evidence>
<evidence type="ECO:0000256" key="3">
    <source>
        <dbReference type="ARBA" id="ARBA00022989"/>
    </source>
</evidence>
<reference evidence="8 9" key="1">
    <citation type="submission" date="2021-06" db="EMBL/GenBank/DDBJ databases">
        <title>A haploid diamondback moth (Plutella xylostella L.) genome assembly resolves 31 chromosomes and identifies a diamide resistance mutation.</title>
        <authorList>
            <person name="Ward C.M."/>
            <person name="Perry K.D."/>
            <person name="Baker G."/>
            <person name="Powis K."/>
            <person name="Heckel D.G."/>
            <person name="Baxter S.W."/>
        </authorList>
    </citation>
    <scope>NUCLEOTIDE SEQUENCE [LARGE SCALE GENOMIC DNA]</scope>
    <source>
        <strain evidence="8 9">LV</strain>
        <tissue evidence="8">Single pupa</tissue>
    </source>
</reference>
<feature type="transmembrane region" description="Helical" evidence="6">
    <location>
        <begin position="249"/>
        <end position="271"/>
    </location>
</feature>
<evidence type="ECO:0000313" key="8">
    <source>
        <dbReference type="EMBL" id="KAG7305699.1"/>
    </source>
</evidence>
<dbReference type="PANTHER" id="PTHR48021:SF1">
    <property type="entry name" value="GH07001P-RELATED"/>
    <property type="match status" value="1"/>
</dbReference>
<dbReference type="InterPro" id="IPR005828">
    <property type="entry name" value="MFS_sugar_transport-like"/>
</dbReference>
<dbReference type="PANTHER" id="PTHR48021">
    <property type="match status" value="1"/>
</dbReference>
<dbReference type="SUPFAM" id="SSF103473">
    <property type="entry name" value="MFS general substrate transporter"/>
    <property type="match status" value="1"/>
</dbReference>
<dbReference type="Proteomes" id="UP000823941">
    <property type="component" value="Chromosome 13"/>
</dbReference>
<dbReference type="PRINTS" id="PR00171">
    <property type="entry name" value="SUGRTRNSPORT"/>
</dbReference>
<dbReference type="InterPro" id="IPR036259">
    <property type="entry name" value="MFS_trans_sf"/>
</dbReference>
<keyword evidence="5" id="KW-0325">Glycoprotein</keyword>
<feature type="transmembrane region" description="Helical" evidence="6">
    <location>
        <begin position="291"/>
        <end position="312"/>
    </location>
</feature>
<dbReference type="PROSITE" id="PS50850">
    <property type="entry name" value="MFS"/>
    <property type="match status" value="1"/>
</dbReference>
<dbReference type="InterPro" id="IPR050549">
    <property type="entry name" value="MFS_Trehalose_Transporter"/>
</dbReference>
<protein>
    <recommendedName>
        <fullName evidence="7">Major facilitator superfamily (MFS) profile domain-containing protein</fullName>
    </recommendedName>
</protein>
<feature type="transmembrane region" description="Helical" evidence="6">
    <location>
        <begin position="418"/>
        <end position="438"/>
    </location>
</feature>
<evidence type="ECO:0000256" key="6">
    <source>
        <dbReference type="SAM" id="Phobius"/>
    </source>
</evidence>
<dbReference type="Gene3D" id="1.20.1250.20">
    <property type="entry name" value="MFS general substrate transporter like domains"/>
    <property type="match status" value="1"/>
</dbReference>
<keyword evidence="3 6" id="KW-1133">Transmembrane helix</keyword>
<feature type="transmembrane region" description="Helical" evidence="6">
    <location>
        <begin position="12"/>
        <end position="34"/>
    </location>
</feature>
<evidence type="ECO:0000256" key="4">
    <source>
        <dbReference type="ARBA" id="ARBA00023136"/>
    </source>
</evidence>
<comment type="subcellular location">
    <subcellularLocation>
        <location evidence="1">Membrane</location>
        <topology evidence="1">Multi-pass membrane protein</topology>
    </subcellularLocation>
</comment>
<keyword evidence="4 6" id="KW-0472">Membrane</keyword>
<evidence type="ECO:0000256" key="1">
    <source>
        <dbReference type="ARBA" id="ARBA00004141"/>
    </source>
</evidence>